<name>A0A8H5MDU8_9AGAR</name>
<dbReference type="EMBL" id="JAACJN010000016">
    <property type="protein sequence ID" value="KAF5390249.1"/>
    <property type="molecule type" value="Genomic_DNA"/>
</dbReference>
<evidence type="ECO:0000256" key="1">
    <source>
        <dbReference type="SAM" id="MobiDB-lite"/>
    </source>
</evidence>
<dbReference type="OrthoDB" id="2688840at2759"/>
<feature type="compositionally biased region" description="Polar residues" evidence="1">
    <location>
        <begin position="14"/>
        <end position="31"/>
    </location>
</feature>
<comment type="caution">
    <text evidence="2">The sequence shown here is derived from an EMBL/GenBank/DDBJ whole genome shotgun (WGS) entry which is preliminary data.</text>
</comment>
<dbReference type="AlphaFoldDB" id="A0A8H5MDU8"/>
<accession>A0A8H5MDU8</accession>
<feature type="region of interest" description="Disordered" evidence="1">
    <location>
        <begin position="1"/>
        <end position="116"/>
    </location>
</feature>
<evidence type="ECO:0000313" key="3">
    <source>
        <dbReference type="Proteomes" id="UP000518752"/>
    </source>
</evidence>
<feature type="compositionally biased region" description="Polar residues" evidence="1">
    <location>
        <begin position="64"/>
        <end position="95"/>
    </location>
</feature>
<evidence type="ECO:0000313" key="2">
    <source>
        <dbReference type="EMBL" id="KAF5390249.1"/>
    </source>
</evidence>
<organism evidence="2 3">
    <name type="scientific">Collybiopsis confluens</name>
    <dbReference type="NCBI Taxonomy" id="2823264"/>
    <lineage>
        <taxon>Eukaryota</taxon>
        <taxon>Fungi</taxon>
        <taxon>Dikarya</taxon>
        <taxon>Basidiomycota</taxon>
        <taxon>Agaricomycotina</taxon>
        <taxon>Agaricomycetes</taxon>
        <taxon>Agaricomycetidae</taxon>
        <taxon>Agaricales</taxon>
        <taxon>Marasmiineae</taxon>
        <taxon>Omphalotaceae</taxon>
        <taxon>Collybiopsis</taxon>
    </lineage>
</organism>
<gene>
    <name evidence="2" type="ORF">D9757_002799</name>
</gene>
<sequence>MSSLRPLQHRRRSQSASNSFPSIHRQSSWRSATKRAHPAATDFSSLIRDVESWRSKRRRRDGSLSGTSSDDETTSNSRNGVKSSPTKPAFASTSVDFGLSARKDPRHRHSMHNSTSAVEYIGHNEYSELARIRSDAFWELKRSVAENGEGLVRRMRDYEQSRARSDTYSKVKDAQKRGRKRQSLLAASRKMSPPTRQDDSESEDDEDVQILSGHLSESFLSQNTRSTSSRSPRPSSPGCMDEDSMPREGSSTCMSEHSSDPLSLYSAPFGHSAVQPADTNPLLSHSTLSADTSSDALTHFPLNSNLSAQASRSNKALAALSLAMANGAGSIIEDYEALRALQPILTMEGSEVEDIWH</sequence>
<proteinExistence type="predicted"/>
<reference evidence="2 3" key="1">
    <citation type="journal article" date="2020" name="ISME J.">
        <title>Uncovering the hidden diversity of litter-decomposition mechanisms in mushroom-forming fungi.</title>
        <authorList>
            <person name="Floudas D."/>
            <person name="Bentzer J."/>
            <person name="Ahren D."/>
            <person name="Johansson T."/>
            <person name="Persson P."/>
            <person name="Tunlid A."/>
        </authorList>
    </citation>
    <scope>NUCLEOTIDE SEQUENCE [LARGE SCALE GENOMIC DNA]</scope>
    <source>
        <strain evidence="2 3">CBS 406.79</strain>
    </source>
</reference>
<dbReference type="Proteomes" id="UP000518752">
    <property type="component" value="Unassembled WGS sequence"/>
</dbReference>
<keyword evidence="3" id="KW-1185">Reference proteome</keyword>
<feature type="region of interest" description="Disordered" evidence="1">
    <location>
        <begin position="159"/>
        <end position="260"/>
    </location>
</feature>
<feature type="compositionally biased region" description="Low complexity" evidence="1">
    <location>
        <begin position="224"/>
        <end position="237"/>
    </location>
</feature>
<feature type="compositionally biased region" description="Basic and acidic residues" evidence="1">
    <location>
        <begin position="159"/>
        <end position="176"/>
    </location>
</feature>
<protein>
    <submittedName>
        <fullName evidence="2">Uncharacterized protein</fullName>
    </submittedName>
</protein>